<proteinExistence type="predicted"/>
<dbReference type="AlphaFoldDB" id="A0A383C6D0"/>
<evidence type="ECO:0000313" key="1">
    <source>
        <dbReference type="EMBL" id="SVE27148.1"/>
    </source>
</evidence>
<name>A0A383C6D0_9ZZZZ</name>
<gene>
    <name evidence="1" type="ORF">METZ01_LOCUS480002</name>
</gene>
<accession>A0A383C6D0</accession>
<dbReference type="EMBL" id="UINC01205806">
    <property type="protein sequence ID" value="SVE27148.1"/>
    <property type="molecule type" value="Genomic_DNA"/>
</dbReference>
<organism evidence="1">
    <name type="scientific">marine metagenome</name>
    <dbReference type="NCBI Taxonomy" id="408172"/>
    <lineage>
        <taxon>unclassified sequences</taxon>
        <taxon>metagenomes</taxon>
        <taxon>ecological metagenomes</taxon>
    </lineage>
</organism>
<protein>
    <submittedName>
        <fullName evidence="1">Uncharacterized protein</fullName>
    </submittedName>
</protein>
<reference evidence="1" key="1">
    <citation type="submission" date="2018-05" db="EMBL/GenBank/DDBJ databases">
        <authorList>
            <person name="Lanie J.A."/>
            <person name="Ng W.-L."/>
            <person name="Kazmierczak K.M."/>
            <person name="Andrzejewski T.M."/>
            <person name="Davidsen T.M."/>
            <person name="Wayne K.J."/>
            <person name="Tettelin H."/>
            <person name="Glass J.I."/>
            <person name="Rusch D."/>
            <person name="Podicherti R."/>
            <person name="Tsui H.-C.T."/>
            <person name="Winkler M.E."/>
        </authorList>
    </citation>
    <scope>NUCLEOTIDE SEQUENCE</scope>
</reference>
<sequence length="67" mass="7345">MVKAPGSFAADYGRRGPMIRKDLPAVPYSDFETRVVPNYGTLTAENVEVLCGIRLGYGIDQVELGNR</sequence>